<dbReference type="EMBL" id="CP049055">
    <property type="protein sequence ID" value="QII13397.1"/>
    <property type="molecule type" value="Genomic_DNA"/>
</dbReference>
<dbReference type="CDD" id="cd01045">
    <property type="entry name" value="Ferritin_like_AB"/>
    <property type="match status" value="1"/>
</dbReference>
<reference evidence="5" key="4">
    <citation type="submission" date="2017-10" db="EMBL/GenBank/DDBJ databases">
        <authorList>
            <person name="Frank J."/>
        </authorList>
    </citation>
    <scope>NUCLEOTIDE SEQUENCE [LARGE SCALE GENOMIC DNA]</scope>
</reference>
<dbReference type="SUPFAM" id="SSF47240">
    <property type="entry name" value="Ferritin-like"/>
    <property type="match status" value="1"/>
</dbReference>
<reference evidence="2" key="1">
    <citation type="journal article" date="2006" name="Nature">
        <title>Deciphering the evolution and metabolism of an anammox bacterium from a community genome.</title>
        <authorList>
            <person name="Strous M."/>
            <person name="Pelletier E."/>
            <person name="Mangenot S."/>
            <person name="Rattei T."/>
            <person name="Lehner A."/>
            <person name="Taylor M.W."/>
            <person name="Horn M."/>
            <person name="Daims H."/>
            <person name="Bartol-Mavel D."/>
            <person name="Wincker P."/>
            <person name="Barbe V."/>
            <person name="Fonknechten N."/>
            <person name="Vallenet D."/>
            <person name="Segurens B."/>
            <person name="Schenowitz-Truong C."/>
            <person name="Medigue C."/>
            <person name="Collingro A."/>
            <person name="Snel B."/>
            <person name="Dutilh B.E."/>
            <person name="OpDenCamp H.J.M."/>
            <person name="vanDerDrift C."/>
            <person name="Cirpus I."/>
            <person name="vanDePas-Schoonen K.T."/>
            <person name="Harhangi H.R."/>
            <person name="vanNiftrik L."/>
            <person name="Schmid M."/>
            <person name="Keltjens J."/>
            <person name="vanDeVossenberg J."/>
            <person name="Kartal B."/>
            <person name="Meier H."/>
            <person name="Frishman D."/>
            <person name="Huynen M.A."/>
            <person name="Mewes H."/>
            <person name="Weissenbach J."/>
            <person name="Jetten M.S.M."/>
            <person name="Wagner M."/>
            <person name="LePaslier D."/>
        </authorList>
    </citation>
    <scope>NUCLEOTIDE SEQUENCE</scope>
</reference>
<evidence type="ECO:0000313" key="4">
    <source>
        <dbReference type="EMBL" id="SOH05584.1"/>
    </source>
</evidence>
<keyword evidence="5" id="KW-1185">Reference proteome</keyword>
<dbReference type="PANTHER" id="PTHR33531:SF7">
    <property type="entry name" value="HYPOTHETICAL MEMBRANE PROTEIN, CONSERVED"/>
    <property type="match status" value="1"/>
</dbReference>
<dbReference type="Gene3D" id="1.20.1260.10">
    <property type="match status" value="1"/>
</dbReference>
<dbReference type="EMBL" id="CT030148">
    <property type="protein sequence ID" value="CAJ70851.1"/>
    <property type="molecule type" value="Genomic_DNA"/>
</dbReference>
<dbReference type="Proteomes" id="UP000221734">
    <property type="component" value="Chromosome Kuenenia_stuttgartiensis_MBR1"/>
</dbReference>
<dbReference type="PANTHER" id="PTHR33531">
    <property type="entry name" value="RUBRERYTHRIN SUBFAMILY"/>
    <property type="match status" value="1"/>
</dbReference>
<reference evidence="3 6" key="5">
    <citation type="submission" date="2020-02" db="EMBL/GenBank/DDBJ databases">
        <title>Newly sequenced genome of strain CSTR1 showed variability in Candidatus Kuenenia stuttgartiensis genomes.</title>
        <authorList>
            <person name="Ding C."/>
            <person name="Adrian L."/>
        </authorList>
    </citation>
    <scope>NUCLEOTIDE SEQUENCE [LARGE SCALE GENOMIC DNA]</scope>
    <source>
        <strain evidence="3 6">CSTR1</strain>
    </source>
</reference>
<evidence type="ECO:0000313" key="3">
    <source>
        <dbReference type="EMBL" id="QII13397.1"/>
    </source>
</evidence>
<dbReference type="Pfam" id="PF02915">
    <property type="entry name" value="Rubrerythrin"/>
    <property type="match status" value="1"/>
</dbReference>
<sequence>MDIYEFAMQMEKDGEKYYRDSVQKINNAGLKNILCLLADAEVKHYNILQKMKENEKIHMSDTQLLSNVKNIFIQMKEEKDTFGVTISQIDLYKKAQDIEKKSKEFYLEKAEEVKDQSRRSLFLKIAEEEKKHYSILENIINFVSRPQNWLENAEWFHLEEY</sequence>
<dbReference type="InterPro" id="IPR003251">
    <property type="entry name" value="Rr_diiron-bd_dom"/>
</dbReference>
<dbReference type="EMBL" id="LT934425">
    <property type="protein sequence ID" value="SOH05584.1"/>
    <property type="molecule type" value="Genomic_DNA"/>
</dbReference>
<dbReference type="InterPro" id="IPR009078">
    <property type="entry name" value="Ferritin-like_SF"/>
</dbReference>
<dbReference type="Proteomes" id="UP000501926">
    <property type="component" value="Chromosome"/>
</dbReference>
<dbReference type="GO" id="GO:0016491">
    <property type="term" value="F:oxidoreductase activity"/>
    <property type="evidence" value="ECO:0007669"/>
    <property type="project" value="InterPro"/>
</dbReference>
<feature type="domain" description="Rubrerythrin diiron-binding" evidence="1">
    <location>
        <begin position="4"/>
        <end position="138"/>
    </location>
</feature>
<dbReference type="KEGG" id="kst:KSMBR1_3106"/>
<evidence type="ECO:0000313" key="5">
    <source>
        <dbReference type="Proteomes" id="UP000221734"/>
    </source>
</evidence>
<gene>
    <name evidence="3" type="ORF">KsCSTR_40180</name>
    <name evidence="4" type="ORF">KSMBR1_3106</name>
    <name evidence="2" type="ORF">kusta0106</name>
</gene>
<evidence type="ECO:0000259" key="1">
    <source>
        <dbReference type="Pfam" id="PF02915"/>
    </source>
</evidence>
<accession>Q1Q7Q7</accession>
<reference evidence="4" key="3">
    <citation type="submission" date="2017-10" db="EMBL/GenBank/DDBJ databases">
        <authorList>
            <person name="Banno H."/>
            <person name="Chua N.-H."/>
        </authorList>
    </citation>
    <scope>NUCLEOTIDE SEQUENCE [LARGE SCALE GENOMIC DNA]</scope>
    <source>
        <strain evidence="4">Kuenenia_mbr1_ru-nijmegen</strain>
    </source>
</reference>
<dbReference type="InterPro" id="IPR012347">
    <property type="entry name" value="Ferritin-like"/>
</dbReference>
<evidence type="ECO:0000313" key="6">
    <source>
        <dbReference type="Proteomes" id="UP000501926"/>
    </source>
</evidence>
<proteinExistence type="predicted"/>
<dbReference type="RefSeq" id="WP_099326140.1">
    <property type="nucleotide sequence ID" value="NZ_CP049055.1"/>
</dbReference>
<dbReference type="OrthoDB" id="9792569at2"/>
<protein>
    <recommendedName>
        <fullName evidence="1">Rubrerythrin diiron-binding domain-containing protein</fullName>
    </recommendedName>
</protein>
<name>Q1Q7Q7_KUEST</name>
<reference evidence="2" key="2">
    <citation type="submission" date="2006-01" db="EMBL/GenBank/DDBJ databases">
        <authorList>
            <person name="Genoscope"/>
        </authorList>
    </citation>
    <scope>NUCLEOTIDE SEQUENCE</scope>
</reference>
<organism evidence="2">
    <name type="scientific">Kuenenia stuttgartiensis</name>
    <dbReference type="NCBI Taxonomy" id="174633"/>
    <lineage>
        <taxon>Bacteria</taxon>
        <taxon>Pseudomonadati</taxon>
        <taxon>Planctomycetota</taxon>
        <taxon>Candidatus Brocadiia</taxon>
        <taxon>Candidatus Brocadiales</taxon>
        <taxon>Candidatus Brocadiaceae</taxon>
        <taxon>Candidatus Kuenenia</taxon>
    </lineage>
</organism>
<dbReference type="AlphaFoldDB" id="Q1Q7Q7"/>
<evidence type="ECO:0000313" key="2">
    <source>
        <dbReference type="EMBL" id="CAJ70851.1"/>
    </source>
</evidence>
<dbReference type="GO" id="GO:0046872">
    <property type="term" value="F:metal ion binding"/>
    <property type="evidence" value="ECO:0007669"/>
    <property type="project" value="InterPro"/>
</dbReference>